<accession>A0A7G1NK47</accession>
<evidence type="ECO:0000256" key="1">
    <source>
        <dbReference type="SAM" id="MobiDB-lite"/>
    </source>
</evidence>
<dbReference type="AlphaFoldDB" id="A0A7G1NK47"/>
<dbReference type="KEGG" id="stui:GCM10017668_39800"/>
<sequence>MSAIVARPRPGGTLVEAPGDAPTAPVPRGIFNDTLAESSQAPNVPAPEPPNKLAMLTPWPL</sequence>
<name>A0A7G1NK47_9ACTN</name>
<organism evidence="2 3">
    <name type="scientific">Streptomyces tuirus</name>
    <dbReference type="NCBI Taxonomy" id="68278"/>
    <lineage>
        <taxon>Bacteria</taxon>
        <taxon>Bacillati</taxon>
        <taxon>Actinomycetota</taxon>
        <taxon>Actinomycetes</taxon>
        <taxon>Kitasatosporales</taxon>
        <taxon>Streptomycetaceae</taxon>
        <taxon>Streptomyces</taxon>
    </lineage>
</organism>
<dbReference type="EMBL" id="AP023439">
    <property type="protein sequence ID" value="BCL22137.1"/>
    <property type="molecule type" value="Genomic_DNA"/>
</dbReference>
<evidence type="ECO:0000313" key="3">
    <source>
        <dbReference type="Proteomes" id="UP000516373"/>
    </source>
</evidence>
<feature type="region of interest" description="Disordered" evidence="1">
    <location>
        <begin position="1"/>
        <end position="25"/>
    </location>
</feature>
<protein>
    <submittedName>
        <fullName evidence="2">Uncharacterized protein</fullName>
    </submittedName>
</protein>
<reference evidence="2 3" key="1">
    <citation type="journal article" date="2014" name="Int. J. Syst. Evol. Microbiol.">
        <title>Complete genome sequence of Corynebacterium casei LMG S-19264T (=DSM 44701T), isolated from a smear-ripened cheese.</title>
        <authorList>
            <consortium name="US DOE Joint Genome Institute (JGI-PGF)"/>
            <person name="Walter F."/>
            <person name="Albersmeier A."/>
            <person name="Kalinowski J."/>
            <person name="Ruckert C."/>
        </authorList>
    </citation>
    <scope>NUCLEOTIDE SEQUENCE [LARGE SCALE GENOMIC DNA]</scope>
    <source>
        <strain evidence="2 3">JCM 4255</strain>
    </source>
</reference>
<dbReference type="Proteomes" id="UP000516373">
    <property type="component" value="Chromosome"/>
</dbReference>
<gene>
    <name evidence="2" type="ORF">GCM10017668_39800</name>
</gene>
<evidence type="ECO:0000313" key="2">
    <source>
        <dbReference type="EMBL" id="BCL22137.1"/>
    </source>
</evidence>
<proteinExistence type="predicted"/>